<dbReference type="Pfam" id="PF00916">
    <property type="entry name" value="Sulfate_transp"/>
    <property type="match status" value="1"/>
</dbReference>
<evidence type="ECO:0000256" key="1">
    <source>
        <dbReference type="ARBA" id="ARBA00004141"/>
    </source>
</evidence>
<protein>
    <recommendedName>
        <fullName evidence="7">STAS domain-containing protein</fullName>
    </recommendedName>
</protein>
<dbReference type="CDD" id="cd07042">
    <property type="entry name" value="STAS_SulP_like_sulfate_transporter"/>
    <property type="match status" value="1"/>
</dbReference>
<organism evidence="8 9">
    <name type="scientific">Penicillium decumbens</name>
    <dbReference type="NCBI Taxonomy" id="69771"/>
    <lineage>
        <taxon>Eukaryota</taxon>
        <taxon>Fungi</taxon>
        <taxon>Dikarya</taxon>
        <taxon>Ascomycota</taxon>
        <taxon>Pezizomycotina</taxon>
        <taxon>Eurotiomycetes</taxon>
        <taxon>Eurotiomycetidae</taxon>
        <taxon>Eurotiales</taxon>
        <taxon>Aspergillaceae</taxon>
        <taxon>Penicillium</taxon>
    </lineage>
</organism>
<keyword evidence="4 6" id="KW-0472">Membrane</keyword>
<dbReference type="InterPro" id="IPR011547">
    <property type="entry name" value="SLC26A/SulP_dom"/>
</dbReference>
<dbReference type="OrthoDB" id="2149135at2759"/>
<feature type="transmembrane region" description="Helical" evidence="6">
    <location>
        <begin position="12"/>
        <end position="35"/>
    </location>
</feature>
<dbReference type="SUPFAM" id="SSF52091">
    <property type="entry name" value="SpoIIaa-like"/>
    <property type="match status" value="1"/>
</dbReference>
<evidence type="ECO:0000256" key="5">
    <source>
        <dbReference type="SAM" id="MobiDB-lite"/>
    </source>
</evidence>
<evidence type="ECO:0000256" key="2">
    <source>
        <dbReference type="ARBA" id="ARBA00022692"/>
    </source>
</evidence>
<evidence type="ECO:0000256" key="4">
    <source>
        <dbReference type="ARBA" id="ARBA00023136"/>
    </source>
</evidence>
<dbReference type="GO" id="GO:0055085">
    <property type="term" value="P:transmembrane transport"/>
    <property type="evidence" value="ECO:0007669"/>
    <property type="project" value="InterPro"/>
</dbReference>
<dbReference type="InterPro" id="IPR002645">
    <property type="entry name" value="STAS_dom"/>
</dbReference>
<comment type="subcellular location">
    <subcellularLocation>
        <location evidence="1">Membrane</location>
        <topology evidence="1">Multi-pass membrane protein</topology>
    </subcellularLocation>
</comment>
<dbReference type="FunFam" id="3.30.750.24:FF:000024">
    <property type="entry name" value="Sulfate permease 2"/>
    <property type="match status" value="1"/>
</dbReference>
<accession>A0A1V6P027</accession>
<dbReference type="PROSITE" id="PS50801">
    <property type="entry name" value="STAS"/>
    <property type="match status" value="1"/>
</dbReference>
<feature type="transmembrane region" description="Helical" evidence="6">
    <location>
        <begin position="41"/>
        <end position="60"/>
    </location>
</feature>
<dbReference type="InterPro" id="IPR001902">
    <property type="entry name" value="SLC26A/SulP_fam"/>
</dbReference>
<keyword evidence="2 6" id="KW-0812">Transmembrane</keyword>
<dbReference type="AlphaFoldDB" id="A0A1V6P027"/>
<evidence type="ECO:0000256" key="3">
    <source>
        <dbReference type="ARBA" id="ARBA00022989"/>
    </source>
</evidence>
<feature type="domain" description="STAS" evidence="7">
    <location>
        <begin position="145"/>
        <end position="269"/>
    </location>
</feature>
<gene>
    <name evidence="8" type="ORF">PENDEC_c024G01280</name>
</gene>
<keyword evidence="9" id="KW-1185">Reference proteome</keyword>
<sequence length="358" mass="39533">MHLPNRQKTRTPLAGVTTAIVVLVAIYALTTVIFYIPHASLASVIIHAVGDLIVAPNTLYQFRRISPPDAVIFAVGLVVAITNTIPNSIYATVCISIAVLIFRHAKAPGHSLGQIWIGGQKQRPLFLPMDDPDAYPDMKPENPRPGVFIYRFSEGFNYPNASHYTEAMVQSIFKRTRRTNAHAHVTKGDRPWNDPESGRKANSGEEDLPLLRAVILDFSAVNNVDVTSVQNLVDVRNLLNLRAAPVEVQFHFGHVRNRWTKRALAAAGFGYPTSCTAMPIIDGKDVEVSGIQECGHRHDVEIGKEAISCKRAEQWVESEKNTCNETSRSVKSANRPFFHADLMSALETVDAYLSTNPA</sequence>
<dbReference type="STRING" id="69771.A0A1V6P027"/>
<feature type="region of interest" description="Disordered" evidence="5">
    <location>
        <begin position="182"/>
        <end position="204"/>
    </location>
</feature>
<dbReference type="GO" id="GO:0016020">
    <property type="term" value="C:membrane"/>
    <property type="evidence" value="ECO:0007669"/>
    <property type="project" value="UniProtKB-SubCell"/>
</dbReference>
<feature type="transmembrane region" description="Helical" evidence="6">
    <location>
        <begin position="72"/>
        <end position="102"/>
    </location>
</feature>
<comment type="caution">
    <text evidence="8">The sequence shown here is derived from an EMBL/GenBank/DDBJ whole genome shotgun (WGS) entry which is preliminary data.</text>
</comment>
<evidence type="ECO:0000313" key="9">
    <source>
        <dbReference type="Proteomes" id="UP000191522"/>
    </source>
</evidence>
<dbReference type="PANTHER" id="PTHR11814">
    <property type="entry name" value="SULFATE TRANSPORTER"/>
    <property type="match status" value="1"/>
</dbReference>
<evidence type="ECO:0000256" key="6">
    <source>
        <dbReference type="SAM" id="Phobius"/>
    </source>
</evidence>
<evidence type="ECO:0000313" key="8">
    <source>
        <dbReference type="EMBL" id="OQD70318.1"/>
    </source>
</evidence>
<name>A0A1V6P027_PENDC</name>
<keyword evidence="3 6" id="KW-1133">Transmembrane helix</keyword>
<dbReference type="Pfam" id="PF01740">
    <property type="entry name" value="STAS"/>
    <property type="match status" value="1"/>
</dbReference>
<proteinExistence type="predicted"/>
<dbReference type="InterPro" id="IPR036513">
    <property type="entry name" value="STAS_dom_sf"/>
</dbReference>
<dbReference type="EMBL" id="MDYL01000024">
    <property type="protein sequence ID" value="OQD70318.1"/>
    <property type="molecule type" value="Genomic_DNA"/>
</dbReference>
<dbReference type="Gene3D" id="3.30.750.24">
    <property type="entry name" value="STAS domain"/>
    <property type="match status" value="1"/>
</dbReference>
<dbReference type="Proteomes" id="UP000191522">
    <property type="component" value="Unassembled WGS sequence"/>
</dbReference>
<feature type="compositionally biased region" description="Basic and acidic residues" evidence="5">
    <location>
        <begin position="186"/>
        <end position="203"/>
    </location>
</feature>
<evidence type="ECO:0000259" key="7">
    <source>
        <dbReference type="PROSITE" id="PS50801"/>
    </source>
</evidence>
<reference evidence="9" key="1">
    <citation type="journal article" date="2017" name="Nat. Microbiol.">
        <title>Global analysis of biosynthetic gene clusters reveals vast potential of secondary metabolite production in Penicillium species.</title>
        <authorList>
            <person name="Nielsen J.C."/>
            <person name="Grijseels S."/>
            <person name="Prigent S."/>
            <person name="Ji B."/>
            <person name="Dainat J."/>
            <person name="Nielsen K.F."/>
            <person name="Frisvad J.C."/>
            <person name="Workman M."/>
            <person name="Nielsen J."/>
        </authorList>
    </citation>
    <scope>NUCLEOTIDE SEQUENCE [LARGE SCALE GENOMIC DNA]</scope>
    <source>
        <strain evidence="9">IBT 11843</strain>
    </source>
</reference>